<gene>
    <name evidence="1" type="ORF">GCM10022292_17370</name>
</gene>
<reference evidence="2" key="1">
    <citation type="journal article" date="2019" name="Int. J. Syst. Evol. Microbiol.">
        <title>The Global Catalogue of Microorganisms (GCM) 10K type strain sequencing project: providing services to taxonomists for standard genome sequencing and annotation.</title>
        <authorList>
            <consortium name="The Broad Institute Genomics Platform"/>
            <consortium name="The Broad Institute Genome Sequencing Center for Infectious Disease"/>
            <person name="Wu L."/>
            <person name="Ma J."/>
        </authorList>
    </citation>
    <scope>NUCLEOTIDE SEQUENCE [LARGE SCALE GENOMIC DNA]</scope>
    <source>
        <strain evidence="2">JCM 17633</strain>
    </source>
</reference>
<name>A0ABP8CTP5_9FLAO</name>
<comment type="caution">
    <text evidence="1">The sequence shown here is derived from an EMBL/GenBank/DDBJ whole genome shotgun (WGS) entry which is preliminary data.</text>
</comment>
<dbReference type="Proteomes" id="UP001501682">
    <property type="component" value="Unassembled WGS sequence"/>
</dbReference>
<dbReference type="RefSeq" id="WP_344714001.1">
    <property type="nucleotide sequence ID" value="NZ_BAABCB010000018.1"/>
</dbReference>
<dbReference type="EMBL" id="BAABCB010000018">
    <property type="protein sequence ID" value="GAA4243299.1"/>
    <property type="molecule type" value="Genomic_DNA"/>
</dbReference>
<dbReference type="InterPro" id="IPR015003">
    <property type="entry name" value="DUF1853"/>
</dbReference>
<evidence type="ECO:0000313" key="1">
    <source>
        <dbReference type="EMBL" id="GAA4243299.1"/>
    </source>
</evidence>
<evidence type="ECO:0008006" key="3">
    <source>
        <dbReference type="Google" id="ProtNLM"/>
    </source>
</evidence>
<accession>A0ABP8CTP5</accession>
<protein>
    <recommendedName>
        <fullName evidence="3">DUF1853 family protein</fullName>
    </recommendedName>
</protein>
<dbReference type="Pfam" id="PF08907">
    <property type="entry name" value="DUF1853"/>
    <property type="match status" value="1"/>
</dbReference>
<sequence length="270" mass="32235">MDSSINFQELFKGFQHTPCLWKASEVYNFEQFCPEATEIQFTQESEVKKIRLGKWVEHFVVFQLKHQADITILEENLQIKNNKITIGELDLLFLQAKKPIHLEIIYKFYLYDSKKNNVNSLSNWVGPNQSDALVYKLNKLKEKQLPLLYHPKTKDALKHYPFLINSITQKVCFKAQLFLPYEYQDINVAPLNSECITGWYLNIENITKLKDFQFYIPQKLEWLCLPKPTVNWLEFEDAKHEIQIHIKNKRSPLCWIKSKNELQKCFITWW</sequence>
<evidence type="ECO:0000313" key="2">
    <source>
        <dbReference type="Proteomes" id="UP001501682"/>
    </source>
</evidence>
<proteinExistence type="predicted"/>
<keyword evidence="2" id="KW-1185">Reference proteome</keyword>
<organism evidence="1 2">
    <name type="scientific">Winogradskyella damuponensis</name>
    <dbReference type="NCBI Taxonomy" id="943939"/>
    <lineage>
        <taxon>Bacteria</taxon>
        <taxon>Pseudomonadati</taxon>
        <taxon>Bacteroidota</taxon>
        <taxon>Flavobacteriia</taxon>
        <taxon>Flavobacteriales</taxon>
        <taxon>Flavobacteriaceae</taxon>
        <taxon>Winogradskyella</taxon>
    </lineage>
</organism>